<protein>
    <submittedName>
        <fullName evidence="2">Uncharacterized protein</fullName>
    </submittedName>
</protein>
<name>A0AAJ0BVP5_9PEZI</name>
<comment type="caution">
    <text evidence="2">The sequence shown here is derived from an EMBL/GenBank/DDBJ whole genome shotgun (WGS) entry which is preliminary data.</text>
</comment>
<keyword evidence="3" id="KW-1185">Reference proteome</keyword>
<dbReference type="EMBL" id="MU839024">
    <property type="protein sequence ID" value="KAK1763912.1"/>
    <property type="molecule type" value="Genomic_DNA"/>
</dbReference>
<feature type="compositionally biased region" description="Acidic residues" evidence="1">
    <location>
        <begin position="274"/>
        <end position="289"/>
    </location>
</feature>
<feature type="region of interest" description="Disordered" evidence="1">
    <location>
        <begin position="263"/>
        <end position="301"/>
    </location>
</feature>
<evidence type="ECO:0000256" key="1">
    <source>
        <dbReference type="SAM" id="MobiDB-lite"/>
    </source>
</evidence>
<gene>
    <name evidence="2" type="ORF">QBC33DRAFT_596731</name>
</gene>
<accession>A0AAJ0BVP5</accession>
<dbReference type="GeneID" id="85315081"/>
<reference evidence="2" key="1">
    <citation type="submission" date="2023-06" db="EMBL/GenBank/DDBJ databases">
        <title>Genome-scale phylogeny and comparative genomics of the fungal order Sordariales.</title>
        <authorList>
            <consortium name="Lawrence Berkeley National Laboratory"/>
            <person name="Hensen N."/>
            <person name="Bonometti L."/>
            <person name="Westerberg I."/>
            <person name="Brannstrom I.O."/>
            <person name="Guillou S."/>
            <person name="Cros-Aarteil S."/>
            <person name="Calhoun S."/>
            <person name="Haridas S."/>
            <person name="Kuo A."/>
            <person name="Mondo S."/>
            <person name="Pangilinan J."/>
            <person name="Riley R."/>
            <person name="Labutti K."/>
            <person name="Andreopoulos B."/>
            <person name="Lipzen A."/>
            <person name="Chen C."/>
            <person name="Yanf M."/>
            <person name="Daum C."/>
            <person name="Ng V."/>
            <person name="Clum A."/>
            <person name="Steindorff A."/>
            <person name="Ohm R."/>
            <person name="Martin F."/>
            <person name="Silar P."/>
            <person name="Natvig D."/>
            <person name="Lalanne C."/>
            <person name="Gautier V."/>
            <person name="Ament-Velasquez S.L."/>
            <person name="Kruys A."/>
            <person name="Hutchinson M.I."/>
            <person name="Powell A.J."/>
            <person name="Barry K."/>
            <person name="Miller A.N."/>
            <person name="Grigoriev I.V."/>
            <person name="Debuchy R."/>
            <person name="Gladieux P."/>
            <person name="Thoren M.H."/>
            <person name="Johannesson H."/>
        </authorList>
    </citation>
    <scope>NUCLEOTIDE SEQUENCE</scope>
    <source>
        <strain evidence="2">8032-3</strain>
    </source>
</reference>
<organism evidence="2 3">
    <name type="scientific">Phialemonium atrogriseum</name>
    <dbReference type="NCBI Taxonomy" id="1093897"/>
    <lineage>
        <taxon>Eukaryota</taxon>
        <taxon>Fungi</taxon>
        <taxon>Dikarya</taxon>
        <taxon>Ascomycota</taxon>
        <taxon>Pezizomycotina</taxon>
        <taxon>Sordariomycetes</taxon>
        <taxon>Sordariomycetidae</taxon>
        <taxon>Cephalothecales</taxon>
        <taxon>Cephalothecaceae</taxon>
        <taxon>Phialemonium</taxon>
    </lineage>
</organism>
<evidence type="ECO:0000313" key="2">
    <source>
        <dbReference type="EMBL" id="KAK1763912.1"/>
    </source>
</evidence>
<dbReference type="AlphaFoldDB" id="A0AAJ0BVP5"/>
<dbReference type="Proteomes" id="UP001244011">
    <property type="component" value="Unassembled WGS sequence"/>
</dbReference>
<proteinExistence type="predicted"/>
<dbReference type="RefSeq" id="XP_060280125.1">
    <property type="nucleotide sequence ID" value="XM_060431894.1"/>
</dbReference>
<sequence>MRPVNIETISLSSAFFRDRALLLLNLNRFAVRNIEDALDESLANVTSKNGLILPREIWDMILKEVASKDHDTNDRFCLVQANCITEIPKGKILLCRRAELQGVARCGTFQRVGDVEAFEAWSTAPYEPCGEPSNNVSKHVDPSTWRIDHPDGPSNEFAIRLSSSLPEMPFLYQDIEVPDIERCTGGLILSELYIFQRYCGDKVLVNPFYSETHKPELREELWALECTLKSRIYGRIEELGYDEDVIEDVPVAGRVALAPAAEAAGAASAPLDVSDYENCEDEDEDEENDQANLFDDRGTRA</sequence>
<evidence type="ECO:0000313" key="3">
    <source>
        <dbReference type="Proteomes" id="UP001244011"/>
    </source>
</evidence>